<reference evidence="1" key="1">
    <citation type="submission" date="2021-09" db="EMBL/GenBank/DDBJ databases">
        <authorList>
            <person name="Andersen S.H."/>
            <person name="Beall E.A."/>
            <person name="Cappelle B."/>
            <person name="Falteisek K.J."/>
            <person name="Fenske B.A."/>
            <person name="Gansluckner N.W."/>
            <person name="Gilbertson S.M."/>
            <person name="Krings K.J."/>
            <person name="Mobeck M."/>
            <person name="Odeku J.O."/>
            <person name="Poncelet M.E."/>
            <person name="Rohr J.R."/>
            <person name="Rolands L."/>
            <person name="Whipple C.D."/>
            <person name="Whipple E.M."/>
            <person name="Spring A.M."/>
            <person name="Klyczek K."/>
            <person name="Garlena R.A."/>
            <person name="Russell D.A."/>
            <person name="Pope W.H."/>
            <person name="Jacobs-Sera D."/>
            <person name="Hatfull G.F."/>
        </authorList>
    </citation>
    <scope>NUCLEOTIDE SEQUENCE</scope>
</reference>
<gene>
    <name evidence="1" type="primary">225</name>
    <name evidence="1" type="ORF">SEA_PUMPERNICKEL_225</name>
</gene>
<dbReference type="EMBL" id="OK040790">
    <property type="protein sequence ID" value="UDL15975.1"/>
    <property type="molecule type" value="Genomic_DNA"/>
</dbReference>
<dbReference type="RefSeq" id="YP_010755215.1">
    <property type="nucleotide sequence ID" value="NC_073468.1"/>
</dbReference>
<dbReference type="KEGG" id="vg:80019866"/>
<dbReference type="GeneID" id="80019866"/>
<sequence>MSDALALQFRRGRKRVQLVIMPYSLNTSIVAYMRMFRANDTPEPSKGWRIVGSVGMPVTLRFDEIGEFEADAMMDEILRSPWVASSQRVTEVKGFVPMNSYDEADVRMDRLPSGLLGDIREKFEDWA</sequence>
<proteinExistence type="predicted"/>
<evidence type="ECO:0000313" key="1">
    <source>
        <dbReference type="EMBL" id="UDL15975.1"/>
    </source>
</evidence>
<accession>A0AAE8Y798</accession>
<keyword evidence="2" id="KW-1185">Reference proteome</keyword>
<evidence type="ECO:0000313" key="2">
    <source>
        <dbReference type="Proteomes" id="UP000827768"/>
    </source>
</evidence>
<name>A0AAE8Y798_9CAUD</name>
<dbReference type="Proteomes" id="UP000827768">
    <property type="component" value="Segment"/>
</dbReference>
<organism evidence="1 2">
    <name type="scientific">Microbacterium phage Pumpernickel</name>
    <dbReference type="NCBI Taxonomy" id="2885983"/>
    <lineage>
        <taxon>Viruses</taxon>
        <taxon>Duplodnaviria</taxon>
        <taxon>Heunggongvirae</taxon>
        <taxon>Uroviricota</taxon>
        <taxon>Caudoviricetes</taxon>
        <taxon>Pumpernickelvirus</taxon>
        <taxon>Pumpernickelvirus pumpernickel</taxon>
    </lineage>
</organism>
<protein>
    <submittedName>
        <fullName evidence="1">Uncharacterized protein</fullName>
    </submittedName>
</protein>